<accession>A0A9X0C8A4</accession>
<comment type="caution">
    <text evidence="2">The sequence shown here is derived from an EMBL/GenBank/DDBJ whole genome shotgun (WGS) entry which is preliminary data.</text>
</comment>
<dbReference type="Proteomes" id="UP001149954">
    <property type="component" value="Unassembled WGS sequence"/>
</dbReference>
<reference evidence="2" key="1">
    <citation type="submission" date="2022-12" db="EMBL/GenBank/DDBJ databases">
        <authorList>
            <person name="Petersen C."/>
        </authorList>
    </citation>
    <scope>NUCLEOTIDE SEQUENCE</scope>
    <source>
        <strain evidence="2">IBT 29495</strain>
    </source>
</reference>
<evidence type="ECO:0000256" key="1">
    <source>
        <dbReference type="SAM" id="MobiDB-lite"/>
    </source>
</evidence>
<reference evidence="2" key="2">
    <citation type="journal article" date="2023" name="IMA Fungus">
        <title>Comparative genomic study of the Penicillium genus elucidates a diverse pangenome and 15 lateral gene transfer events.</title>
        <authorList>
            <person name="Petersen C."/>
            <person name="Sorensen T."/>
            <person name="Nielsen M.R."/>
            <person name="Sondergaard T.E."/>
            <person name="Sorensen J.L."/>
            <person name="Fitzpatrick D.A."/>
            <person name="Frisvad J.C."/>
            <person name="Nielsen K.L."/>
        </authorList>
    </citation>
    <scope>NUCLEOTIDE SEQUENCE</scope>
    <source>
        <strain evidence="2">IBT 29495</strain>
    </source>
</reference>
<sequence>LSARELLGLTRKPVRRKTLDTPGQETGILPPQKLASQGPLLPAQTSDSSSKVALNPSLLAFHFSFAFFCF</sequence>
<organism evidence="2 3">
    <name type="scientific">Penicillium fimorum</name>
    <dbReference type="NCBI Taxonomy" id="1882269"/>
    <lineage>
        <taxon>Eukaryota</taxon>
        <taxon>Fungi</taxon>
        <taxon>Dikarya</taxon>
        <taxon>Ascomycota</taxon>
        <taxon>Pezizomycotina</taxon>
        <taxon>Eurotiomycetes</taxon>
        <taxon>Eurotiomycetidae</taxon>
        <taxon>Eurotiales</taxon>
        <taxon>Aspergillaceae</taxon>
        <taxon>Penicillium</taxon>
    </lineage>
</organism>
<evidence type="ECO:0000313" key="2">
    <source>
        <dbReference type="EMBL" id="KAJ5512149.1"/>
    </source>
</evidence>
<dbReference type="AlphaFoldDB" id="A0A9X0C8A4"/>
<keyword evidence="3" id="KW-1185">Reference proteome</keyword>
<feature type="non-terminal residue" evidence="2">
    <location>
        <position position="1"/>
    </location>
</feature>
<proteinExistence type="predicted"/>
<gene>
    <name evidence="2" type="ORF">N7463_001701</name>
</gene>
<dbReference type="EMBL" id="JAPWDS010000002">
    <property type="protein sequence ID" value="KAJ5512149.1"/>
    <property type="molecule type" value="Genomic_DNA"/>
</dbReference>
<feature type="region of interest" description="Disordered" evidence="1">
    <location>
        <begin position="1"/>
        <end position="46"/>
    </location>
</feature>
<evidence type="ECO:0000313" key="3">
    <source>
        <dbReference type="Proteomes" id="UP001149954"/>
    </source>
</evidence>
<name>A0A9X0C8A4_9EURO</name>
<protein>
    <submittedName>
        <fullName evidence="2">Uncharacterized protein</fullName>
    </submittedName>
</protein>